<protein>
    <submittedName>
        <fullName evidence="1">Tetratricopeptide repeat</fullName>
    </submittedName>
</protein>
<dbReference type="RefSeq" id="WP_057024167.1">
    <property type="nucleotide sequence ID" value="NZ_CBCSGQ010000013.1"/>
</dbReference>
<evidence type="ECO:0000313" key="1">
    <source>
        <dbReference type="EMBL" id="VTR01216.1"/>
    </source>
</evidence>
<dbReference type="AlphaFoldDB" id="A0AAX3I8I2"/>
<dbReference type="InterPro" id="IPR011990">
    <property type="entry name" value="TPR-like_helical_dom_sf"/>
</dbReference>
<organism evidence="1 2">
    <name type="scientific">Pseudomonas synxantha</name>
    <dbReference type="NCBI Taxonomy" id="47883"/>
    <lineage>
        <taxon>Bacteria</taxon>
        <taxon>Pseudomonadati</taxon>
        <taxon>Pseudomonadota</taxon>
        <taxon>Gammaproteobacteria</taxon>
        <taxon>Pseudomonadales</taxon>
        <taxon>Pseudomonadaceae</taxon>
        <taxon>Pseudomonas</taxon>
    </lineage>
</organism>
<reference evidence="1 2" key="1">
    <citation type="submission" date="2019-05" db="EMBL/GenBank/DDBJ databases">
        <authorList>
            <consortium name="Pathogen Informatics"/>
        </authorList>
    </citation>
    <scope>NUCLEOTIDE SEQUENCE [LARGE SCALE GENOMIC DNA]</scope>
    <source>
        <strain evidence="1 2">NCTC10696</strain>
    </source>
</reference>
<dbReference type="Gene3D" id="1.25.40.10">
    <property type="entry name" value="Tetratricopeptide repeat domain"/>
    <property type="match status" value="1"/>
</dbReference>
<dbReference type="EMBL" id="LR590482">
    <property type="protein sequence ID" value="VTR01216.1"/>
    <property type="molecule type" value="Genomic_DNA"/>
</dbReference>
<evidence type="ECO:0000313" key="2">
    <source>
        <dbReference type="Proteomes" id="UP000306562"/>
    </source>
</evidence>
<proteinExistence type="predicted"/>
<accession>A0AAX3I8I2</accession>
<sequence>MNLPDRIYESITLLSEEGNALYDDSAFEGAISKWSQALNLLPTPQASWEAFTWLSASIGDAFFQLTQYPKSLENLKDALNGPDGLDNSFIHYRIGQCQLLLGFDEEAITSLLKAYMLDGDAVFKADPDGEVYLQKLKAQHLIDG</sequence>
<dbReference type="SUPFAM" id="SSF48452">
    <property type="entry name" value="TPR-like"/>
    <property type="match status" value="1"/>
</dbReference>
<dbReference type="Proteomes" id="UP000306562">
    <property type="component" value="Chromosome"/>
</dbReference>
<name>A0AAX3I8I2_9PSED</name>
<dbReference type="GeneID" id="61830043"/>
<gene>
    <name evidence="1" type="ORF">NCTC10696_03457</name>
</gene>